<dbReference type="Pfam" id="PF00226">
    <property type="entry name" value="DnaJ"/>
    <property type="match status" value="1"/>
</dbReference>
<gene>
    <name evidence="1" type="ORF">BC936DRAFT_138226</name>
</gene>
<organism evidence="1 2">
    <name type="scientific">Jimgerdemannia flammicorona</name>
    <dbReference type="NCBI Taxonomy" id="994334"/>
    <lineage>
        <taxon>Eukaryota</taxon>
        <taxon>Fungi</taxon>
        <taxon>Fungi incertae sedis</taxon>
        <taxon>Mucoromycota</taxon>
        <taxon>Mucoromycotina</taxon>
        <taxon>Endogonomycetes</taxon>
        <taxon>Endogonales</taxon>
        <taxon>Endogonaceae</taxon>
        <taxon>Jimgerdemannia</taxon>
    </lineage>
</organism>
<sequence>MDINAILDAYNNTGKDSDFLDRLYDVLGCVPSSTYEQIGAEYKRRVLECHPDKLTSQEDIDKEAGARSPWPSSFPAVQCRSDLLSYPTDSLPPTFYLLTHPNQPPAASTSYRRLTASSAIRKSVPDTTVGAPVGSTSRSGPGASWGRTHRPSTGNPPLPNSPSLTTPTILTSRTRHPRPRRTSARSW</sequence>
<reference evidence="1 2" key="1">
    <citation type="journal article" date="2018" name="New Phytol.">
        <title>Phylogenomics of Endogonaceae and evolution of mycorrhizas within Mucoromycota.</title>
        <authorList>
            <person name="Chang Y."/>
            <person name="Desiro A."/>
            <person name="Na H."/>
            <person name="Sandor L."/>
            <person name="Lipzen A."/>
            <person name="Clum A."/>
            <person name="Barry K."/>
            <person name="Grigoriev I.V."/>
            <person name="Martin F.M."/>
            <person name="Stajich J.E."/>
            <person name="Smith M.E."/>
            <person name="Bonito G."/>
            <person name="Spatafora J.W."/>
        </authorList>
    </citation>
    <scope>NUCLEOTIDE SEQUENCE [LARGE SCALE GENOMIC DNA]</scope>
    <source>
        <strain evidence="1 2">GMNB39</strain>
    </source>
</reference>
<accession>A0A433CVI5</accession>
<comment type="caution">
    <text evidence="1">The sequence shown here is derived from an EMBL/GenBank/DDBJ whole genome shotgun (WGS) entry which is preliminary data.</text>
</comment>
<evidence type="ECO:0000313" key="1">
    <source>
        <dbReference type="EMBL" id="RUP42686.1"/>
    </source>
</evidence>
<dbReference type="Gene3D" id="1.10.287.110">
    <property type="entry name" value="DnaJ domain"/>
    <property type="match status" value="1"/>
</dbReference>
<proteinExistence type="predicted"/>
<dbReference type="Proteomes" id="UP000268093">
    <property type="component" value="Unassembled WGS sequence"/>
</dbReference>
<dbReference type="InterPro" id="IPR036869">
    <property type="entry name" value="J_dom_sf"/>
</dbReference>
<keyword evidence="2" id="KW-1185">Reference proteome</keyword>
<protein>
    <submittedName>
        <fullName evidence="1">Uncharacterized protein</fullName>
    </submittedName>
</protein>
<dbReference type="EMBL" id="RBNI01012732">
    <property type="protein sequence ID" value="RUP42686.1"/>
    <property type="molecule type" value="Genomic_DNA"/>
</dbReference>
<dbReference type="SUPFAM" id="SSF46565">
    <property type="entry name" value="Chaperone J-domain"/>
    <property type="match status" value="1"/>
</dbReference>
<dbReference type="OrthoDB" id="436519at2759"/>
<name>A0A433CVI5_9FUNG</name>
<dbReference type="InterPro" id="IPR001623">
    <property type="entry name" value="DnaJ_domain"/>
</dbReference>
<dbReference type="CDD" id="cd06257">
    <property type="entry name" value="DnaJ"/>
    <property type="match status" value="1"/>
</dbReference>
<evidence type="ECO:0000313" key="2">
    <source>
        <dbReference type="Proteomes" id="UP000268093"/>
    </source>
</evidence>